<evidence type="ECO:0000313" key="2">
    <source>
        <dbReference type="EMBL" id="TQE43840.1"/>
    </source>
</evidence>
<dbReference type="Pfam" id="PF01047">
    <property type="entry name" value="MarR"/>
    <property type="match status" value="1"/>
</dbReference>
<dbReference type="PANTHER" id="PTHR33164">
    <property type="entry name" value="TRANSCRIPTIONAL REGULATOR, MARR FAMILY"/>
    <property type="match status" value="1"/>
</dbReference>
<dbReference type="InterPro" id="IPR036388">
    <property type="entry name" value="WH-like_DNA-bd_sf"/>
</dbReference>
<dbReference type="Proteomes" id="UP000318080">
    <property type="component" value="Unassembled WGS sequence"/>
</dbReference>
<name>A0A540R7X2_9CORY</name>
<dbReference type="SUPFAM" id="SSF46785">
    <property type="entry name" value="Winged helix' DNA-binding domain"/>
    <property type="match status" value="1"/>
</dbReference>
<keyword evidence="3" id="KW-1185">Reference proteome</keyword>
<accession>A0A540R7X2</accession>
<dbReference type="STRING" id="1686286.GCA_900092335_00748"/>
<gene>
    <name evidence="2" type="ORF">EJK80_04680</name>
</gene>
<dbReference type="Gene3D" id="1.10.10.10">
    <property type="entry name" value="Winged helix-like DNA-binding domain superfamily/Winged helix DNA-binding domain"/>
    <property type="match status" value="1"/>
</dbReference>
<comment type="caution">
    <text evidence="2">The sequence shown here is derived from an EMBL/GenBank/DDBJ whole genome shotgun (WGS) entry which is preliminary data.</text>
</comment>
<dbReference type="GO" id="GO:0003700">
    <property type="term" value="F:DNA-binding transcription factor activity"/>
    <property type="evidence" value="ECO:0007669"/>
    <property type="project" value="InterPro"/>
</dbReference>
<dbReference type="EMBL" id="VHIR01000005">
    <property type="protein sequence ID" value="TQE43840.1"/>
    <property type="molecule type" value="Genomic_DNA"/>
</dbReference>
<sequence length="158" mass="17872">MNEPSEPRWLDEEELDAFSSLMYVNLQLINKLDRQLRKDAGMSFYDYTVMSRLSEAPEHTMRMSALGHITGGSLSRLSQVVTRLEKNGWVRREPDPSDGRFTVAILTEAGWDTVVATAPGHVEAARRIVIDRLTRAQVRQLGQAMHRIAIGVEEEDCC</sequence>
<dbReference type="InterPro" id="IPR039422">
    <property type="entry name" value="MarR/SlyA-like"/>
</dbReference>
<dbReference type="RefSeq" id="WP_141628727.1">
    <property type="nucleotide sequence ID" value="NZ_VHIR01000005.1"/>
</dbReference>
<evidence type="ECO:0000313" key="3">
    <source>
        <dbReference type="Proteomes" id="UP000318080"/>
    </source>
</evidence>
<evidence type="ECO:0000259" key="1">
    <source>
        <dbReference type="PROSITE" id="PS50995"/>
    </source>
</evidence>
<feature type="domain" description="HTH marR-type" evidence="1">
    <location>
        <begin position="14"/>
        <end position="150"/>
    </location>
</feature>
<proteinExistence type="predicted"/>
<dbReference type="AlphaFoldDB" id="A0A540R7X2"/>
<dbReference type="GO" id="GO:0006950">
    <property type="term" value="P:response to stress"/>
    <property type="evidence" value="ECO:0007669"/>
    <property type="project" value="TreeGrafter"/>
</dbReference>
<dbReference type="PANTHER" id="PTHR33164:SF99">
    <property type="entry name" value="MARR FAMILY REGULATORY PROTEIN"/>
    <property type="match status" value="1"/>
</dbReference>
<protein>
    <submittedName>
        <fullName evidence="2">MarR family transcriptional regulator</fullName>
    </submittedName>
</protein>
<dbReference type="SMART" id="SM00347">
    <property type="entry name" value="HTH_MARR"/>
    <property type="match status" value="1"/>
</dbReference>
<organism evidence="2 3">
    <name type="scientific">Corynebacterium phoceense</name>
    <dbReference type="NCBI Taxonomy" id="1686286"/>
    <lineage>
        <taxon>Bacteria</taxon>
        <taxon>Bacillati</taxon>
        <taxon>Actinomycetota</taxon>
        <taxon>Actinomycetes</taxon>
        <taxon>Mycobacteriales</taxon>
        <taxon>Corynebacteriaceae</taxon>
        <taxon>Corynebacterium</taxon>
    </lineage>
</organism>
<dbReference type="PROSITE" id="PS50995">
    <property type="entry name" value="HTH_MARR_2"/>
    <property type="match status" value="1"/>
</dbReference>
<dbReference type="InterPro" id="IPR000835">
    <property type="entry name" value="HTH_MarR-typ"/>
</dbReference>
<reference evidence="2 3" key="1">
    <citation type="submission" date="2019-06" db="EMBL/GenBank/DDBJ databases">
        <title>Draft genome of C. phoceense Strain 272.</title>
        <authorList>
            <person name="Pacheco L.G.C."/>
            <person name="Barberis C.M."/>
            <person name="Almuzara M.N."/>
            <person name="Traglia G.M."/>
            <person name="Santos C.S."/>
            <person name="Rocha D.J.P.G."/>
            <person name="Aguiar E.R.G.R."/>
            <person name="Vay C.A."/>
        </authorList>
    </citation>
    <scope>NUCLEOTIDE SEQUENCE [LARGE SCALE GENOMIC DNA]</scope>
    <source>
        <strain evidence="2 3">272</strain>
    </source>
</reference>
<dbReference type="InterPro" id="IPR036390">
    <property type="entry name" value="WH_DNA-bd_sf"/>
</dbReference>